<name>A0A9D1NRK9_9FIRM</name>
<dbReference type="AlphaFoldDB" id="A0A9D1NRK9"/>
<dbReference type="Proteomes" id="UP000886723">
    <property type="component" value="Unassembled WGS sequence"/>
</dbReference>
<comment type="caution">
    <text evidence="1">The sequence shown here is derived from an EMBL/GenBank/DDBJ whole genome shotgun (WGS) entry which is preliminary data.</text>
</comment>
<dbReference type="EMBL" id="DVON01000022">
    <property type="protein sequence ID" value="HIV11659.1"/>
    <property type="molecule type" value="Genomic_DNA"/>
</dbReference>
<protein>
    <submittedName>
        <fullName evidence="1">Uncharacterized protein</fullName>
    </submittedName>
</protein>
<reference evidence="1" key="1">
    <citation type="submission" date="2020-10" db="EMBL/GenBank/DDBJ databases">
        <authorList>
            <person name="Gilroy R."/>
        </authorList>
    </citation>
    <scope>NUCLEOTIDE SEQUENCE</scope>
    <source>
        <strain evidence="1">ChiBcec2-4451</strain>
    </source>
</reference>
<organism evidence="1 2">
    <name type="scientific">Candidatus Pullilachnospira stercoravium</name>
    <dbReference type="NCBI Taxonomy" id="2840913"/>
    <lineage>
        <taxon>Bacteria</taxon>
        <taxon>Bacillati</taxon>
        <taxon>Bacillota</taxon>
        <taxon>Clostridia</taxon>
        <taxon>Lachnospirales</taxon>
        <taxon>Lachnospiraceae</taxon>
        <taxon>Lachnospiraceae incertae sedis</taxon>
        <taxon>Candidatus Pullilachnospira</taxon>
    </lineage>
</organism>
<proteinExistence type="predicted"/>
<evidence type="ECO:0000313" key="2">
    <source>
        <dbReference type="Proteomes" id="UP000886723"/>
    </source>
</evidence>
<accession>A0A9D1NRK9</accession>
<evidence type="ECO:0000313" key="1">
    <source>
        <dbReference type="EMBL" id="HIV11659.1"/>
    </source>
</evidence>
<gene>
    <name evidence="1" type="ORF">IAA63_00775</name>
</gene>
<sequence length="145" mass="16951">MTAEELKKRGGLYFEKIQEGWAACDWEQMYLSPRMARDFLVRLREENGPENSFVDCYYPYLEEESKEKVCQALTAEEAAYLGALPAVKEELIFPLDDMLLAIATKLNDRELLFFTFYFTRDPLTVWGNYKQEYICFRPRKAGGVS</sequence>
<reference evidence="1" key="2">
    <citation type="journal article" date="2021" name="PeerJ">
        <title>Extensive microbial diversity within the chicken gut microbiome revealed by metagenomics and culture.</title>
        <authorList>
            <person name="Gilroy R."/>
            <person name="Ravi A."/>
            <person name="Getino M."/>
            <person name="Pursley I."/>
            <person name="Horton D.L."/>
            <person name="Alikhan N.F."/>
            <person name="Baker D."/>
            <person name="Gharbi K."/>
            <person name="Hall N."/>
            <person name="Watson M."/>
            <person name="Adriaenssens E.M."/>
            <person name="Foster-Nyarko E."/>
            <person name="Jarju S."/>
            <person name="Secka A."/>
            <person name="Antonio M."/>
            <person name="Oren A."/>
            <person name="Chaudhuri R.R."/>
            <person name="La Ragione R."/>
            <person name="Hildebrand F."/>
            <person name="Pallen M.J."/>
        </authorList>
    </citation>
    <scope>NUCLEOTIDE SEQUENCE</scope>
    <source>
        <strain evidence="1">ChiBcec2-4451</strain>
    </source>
</reference>